<reference evidence="2 3" key="1">
    <citation type="submission" date="2018-08" db="EMBL/GenBank/DDBJ databases">
        <title>Aphanomyces genome sequencing and annotation.</title>
        <authorList>
            <person name="Minardi D."/>
            <person name="Oidtmann B."/>
            <person name="Van Der Giezen M."/>
            <person name="Studholme D.J."/>
        </authorList>
    </citation>
    <scope>NUCLEOTIDE SEQUENCE [LARGE SCALE GENOMIC DNA]</scope>
    <source>
        <strain evidence="2 3">Da</strain>
    </source>
</reference>
<dbReference type="VEuPathDB" id="FungiDB:H257_11253"/>
<feature type="domain" description="Calponin-homology (CH)" evidence="1">
    <location>
        <begin position="1"/>
        <end position="111"/>
    </location>
</feature>
<evidence type="ECO:0000313" key="2">
    <source>
        <dbReference type="EMBL" id="RHZ24102.1"/>
    </source>
</evidence>
<evidence type="ECO:0000313" key="3">
    <source>
        <dbReference type="Proteomes" id="UP000285430"/>
    </source>
</evidence>
<dbReference type="Gene3D" id="1.10.418.10">
    <property type="entry name" value="Calponin-like domain"/>
    <property type="match status" value="1"/>
</dbReference>
<dbReference type="Pfam" id="PF00307">
    <property type="entry name" value="CH"/>
    <property type="match status" value="1"/>
</dbReference>
<gene>
    <name evidence="2" type="ORF">DYB37_013003</name>
</gene>
<organism evidence="2 3">
    <name type="scientific">Aphanomyces astaci</name>
    <name type="common">Crayfish plague agent</name>
    <dbReference type="NCBI Taxonomy" id="112090"/>
    <lineage>
        <taxon>Eukaryota</taxon>
        <taxon>Sar</taxon>
        <taxon>Stramenopiles</taxon>
        <taxon>Oomycota</taxon>
        <taxon>Saprolegniomycetes</taxon>
        <taxon>Saprolegniales</taxon>
        <taxon>Verrucalvaceae</taxon>
        <taxon>Aphanomyces</taxon>
    </lineage>
</organism>
<dbReference type="AlphaFoldDB" id="A0A418F5I0"/>
<dbReference type="CDD" id="cd00014">
    <property type="entry name" value="CH_SF"/>
    <property type="match status" value="1"/>
</dbReference>
<dbReference type="InterPro" id="IPR036872">
    <property type="entry name" value="CH_dom_sf"/>
</dbReference>
<dbReference type="PROSITE" id="PS50021">
    <property type="entry name" value="CH"/>
    <property type="match status" value="1"/>
</dbReference>
<accession>A0A418F5I0</accession>
<comment type="caution">
    <text evidence="2">The sequence shown here is derived from an EMBL/GenBank/DDBJ whole genome shotgun (WGS) entry which is preliminary data.</text>
</comment>
<dbReference type="InterPro" id="IPR001715">
    <property type="entry name" value="CH_dom"/>
</dbReference>
<protein>
    <recommendedName>
        <fullName evidence="1">Calponin-homology (CH) domain-containing protein</fullName>
    </recommendedName>
</protein>
<proteinExistence type="predicted"/>
<dbReference type="SUPFAM" id="SSF47576">
    <property type="entry name" value="Calponin-homology domain, CH-domain"/>
    <property type="match status" value="1"/>
</dbReference>
<sequence>MDTPRAAVGWVESLTKQPPPSPDASLCTYLRDGRVLCMLANALSETNEVRVRPRDRFRTYHALESVSLFLRWARDRALIDDNAMFTSAQLIDEQDEVACQDHPYQYQYHHNDHQYQYQYRISRTYSDRPRHGDSTHCIKDDMYHVTPASNQSELGSTDSIVTITAITAAAIIVSSCEAITFTTSNRLIR</sequence>
<dbReference type="Proteomes" id="UP000285430">
    <property type="component" value="Unassembled WGS sequence"/>
</dbReference>
<evidence type="ECO:0000259" key="1">
    <source>
        <dbReference type="PROSITE" id="PS50021"/>
    </source>
</evidence>
<name>A0A418F5I0_APHAT</name>
<dbReference type="EMBL" id="QUTH01002757">
    <property type="protein sequence ID" value="RHZ24102.1"/>
    <property type="molecule type" value="Genomic_DNA"/>
</dbReference>